<evidence type="ECO:0008006" key="10">
    <source>
        <dbReference type="Google" id="ProtNLM"/>
    </source>
</evidence>
<dbReference type="GO" id="GO:0016020">
    <property type="term" value="C:membrane"/>
    <property type="evidence" value="ECO:0007669"/>
    <property type="project" value="UniProtKB-SubCell"/>
</dbReference>
<evidence type="ECO:0000256" key="6">
    <source>
        <dbReference type="PIRSR" id="PIRSR604254-1"/>
    </source>
</evidence>
<evidence type="ECO:0000313" key="9">
    <source>
        <dbReference type="Proteomes" id="UP000030764"/>
    </source>
</evidence>
<dbReference type="PANTHER" id="PTHR20855:SF3">
    <property type="entry name" value="LD03007P"/>
    <property type="match status" value="1"/>
</dbReference>
<feature type="transmembrane region" description="Helical" evidence="7">
    <location>
        <begin position="55"/>
        <end position="75"/>
    </location>
</feature>
<feature type="binding site" evidence="6">
    <location>
        <position position="201"/>
    </location>
    <ligand>
        <name>Zn(2+)</name>
        <dbReference type="ChEBI" id="CHEBI:29105"/>
    </ligand>
</feature>
<gene>
    <name evidence="8" type="ORF">M513_01044</name>
</gene>
<reference evidence="8 9" key="1">
    <citation type="journal article" date="2014" name="Nat. Genet.">
        <title>Genome and transcriptome of the porcine whipworm Trichuris suis.</title>
        <authorList>
            <person name="Jex A.R."/>
            <person name="Nejsum P."/>
            <person name="Schwarz E.M."/>
            <person name="Hu L."/>
            <person name="Young N.D."/>
            <person name="Hall R.S."/>
            <person name="Korhonen P.K."/>
            <person name="Liao S."/>
            <person name="Thamsborg S."/>
            <person name="Xia J."/>
            <person name="Xu P."/>
            <person name="Wang S."/>
            <person name="Scheerlinck J.P."/>
            <person name="Hofmann A."/>
            <person name="Sternberg P.W."/>
            <person name="Wang J."/>
            <person name="Gasser R.B."/>
        </authorList>
    </citation>
    <scope>NUCLEOTIDE SEQUENCE [LARGE SCALE GENOMIC DNA]</scope>
    <source>
        <strain evidence="8">DCEP-RM93M</strain>
    </source>
</reference>
<feature type="transmembrane region" description="Helical" evidence="7">
    <location>
        <begin position="173"/>
        <end position="188"/>
    </location>
</feature>
<proteinExistence type="inferred from homology"/>
<evidence type="ECO:0000256" key="3">
    <source>
        <dbReference type="ARBA" id="ARBA00022692"/>
    </source>
</evidence>
<dbReference type="AlphaFoldDB" id="A0A085MM35"/>
<feature type="binding site" evidence="6">
    <location>
        <position position="197"/>
    </location>
    <ligand>
        <name>Zn(2+)</name>
        <dbReference type="ChEBI" id="CHEBI:29105"/>
    </ligand>
</feature>
<feature type="transmembrane region" description="Helical" evidence="7">
    <location>
        <begin position="195"/>
        <end position="215"/>
    </location>
</feature>
<feature type="binding site" evidence="6">
    <location>
        <position position="73"/>
    </location>
    <ligand>
        <name>Zn(2+)</name>
        <dbReference type="ChEBI" id="CHEBI:29105"/>
    </ligand>
</feature>
<name>A0A085MM35_9BILA</name>
<evidence type="ECO:0000256" key="4">
    <source>
        <dbReference type="ARBA" id="ARBA00022989"/>
    </source>
</evidence>
<evidence type="ECO:0000256" key="7">
    <source>
        <dbReference type="SAM" id="Phobius"/>
    </source>
</evidence>
<evidence type="ECO:0000256" key="5">
    <source>
        <dbReference type="ARBA" id="ARBA00023136"/>
    </source>
</evidence>
<keyword evidence="6" id="KW-0479">Metal-binding</keyword>
<evidence type="ECO:0000313" key="8">
    <source>
        <dbReference type="EMBL" id="KFD58281.1"/>
    </source>
</evidence>
<dbReference type="Pfam" id="PF03006">
    <property type="entry name" value="HlyIII"/>
    <property type="match status" value="1"/>
</dbReference>
<sequence length="242" mass="27544">MIRLMNPAIPGQPYQPTNVEHLANVITHAIPIYPACVAHVDLVSISYTAKLPGFALLYSISLIVLFVISTAYHIAQYINGSRFLRNCTLIMDRAVIHFFIATTYSPWLCSRCSEEFRVQMLWIVWSLALIGMLYQCFLHAWLRAFDTHLYIITGVVPVVSVFSMQQWTGLSEMIAGGLLYIIGLYFYCQDGNVPMAHAIWHIHVIFGVAVHYHAFQNYLVLAPQNDGELVEIRQNRSESTVY</sequence>
<protein>
    <recommendedName>
        <fullName evidence="10">Monocyte to macrophage differentiation protein</fullName>
    </recommendedName>
</protein>
<organism evidence="8 9">
    <name type="scientific">Trichuris suis</name>
    <name type="common">pig whipworm</name>
    <dbReference type="NCBI Taxonomy" id="68888"/>
    <lineage>
        <taxon>Eukaryota</taxon>
        <taxon>Metazoa</taxon>
        <taxon>Ecdysozoa</taxon>
        <taxon>Nematoda</taxon>
        <taxon>Enoplea</taxon>
        <taxon>Dorylaimia</taxon>
        <taxon>Trichinellida</taxon>
        <taxon>Trichuridae</taxon>
        <taxon>Trichuris</taxon>
    </lineage>
</organism>
<evidence type="ECO:0000256" key="2">
    <source>
        <dbReference type="ARBA" id="ARBA00007018"/>
    </source>
</evidence>
<accession>A0A085MM35</accession>
<feature type="transmembrane region" description="Helical" evidence="7">
    <location>
        <begin position="120"/>
        <end position="142"/>
    </location>
</feature>
<dbReference type="EMBL" id="KL363185">
    <property type="protein sequence ID" value="KFD58281.1"/>
    <property type="molecule type" value="Genomic_DNA"/>
</dbReference>
<dbReference type="Proteomes" id="UP000030764">
    <property type="component" value="Unassembled WGS sequence"/>
</dbReference>
<dbReference type="InterPro" id="IPR004254">
    <property type="entry name" value="AdipoR/HlyIII-related"/>
</dbReference>
<keyword evidence="3 7" id="KW-0812">Transmembrane</keyword>
<keyword evidence="4 7" id="KW-1133">Transmembrane helix</keyword>
<keyword evidence="9" id="KW-1185">Reference proteome</keyword>
<evidence type="ECO:0000256" key="1">
    <source>
        <dbReference type="ARBA" id="ARBA00004141"/>
    </source>
</evidence>
<keyword evidence="5 7" id="KW-0472">Membrane</keyword>
<dbReference type="GO" id="GO:0046872">
    <property type="term" value="F:metal ion binding"/>
    <property type="evidence" value="ECO:0007669"/>
    <property type="project" value="UniProtKB-KW"/>
</dbReference>
<comment type="subcellular location">
    <subcellularLocation>
        <location evidence="1">Membrane</location>
        <topology evidence="1">Multi-pass membrane protein</topology>
    </subcellularLocation>
</comment>
<keyword evidence="6" id="KW-0862">Zinc</keyword>
<dbReference type="PANTHER" id="PTHR20855">
    <property type="entry name" value="ADIPOR/PROGESTIN RECEPTOR-RELATED"/>
    <property type="match status" value="1"/>
</dbReference>
<comment type="similarity">
    <text evidence="2">Belongs to the ADIPOR family.</text>
</comment>